<dbReference type="RefSeq" id="WP_112143709.1">
    <property type="nucleotide sequence ID" value="NZ_PGTO01000005.1"/>
</dbReference>
<name>A0A364NYM8_9PROT</name>
<keyword evidence="11" id="KW-0067">ATP-binding</keyword>
<keyword evidence="15 16" id="KW-0472">Membrane</keyword>
<dbReference type="Gene3D" id="3.30.565.10">
    <property type="entry name" value="Histidine kinase-like ATPase, C-terminal domain"/>
    <property type="match status" value="1"/>
</dbReference>
<dbReference type="AlphaFoldDB" id="A0A364NYM8"/>
<dbReference type="PROSITE" id="PS50109">
    <property type="entry name" value="HIS_KIN"/>
    <property type="match status" value="1"/>
</dbReference>
<keyword evidence="13" id="KW-0408">Iron</keyword>
<dbReference type="NCBIfam" id="TIGR02481">
    <property type="entry name" value="hemeryth_dom"/>
    <property type="match status" value="1"/>
</dbReference>
<dbReference type="InterPro" id="IPR033479">
    <property type="entry name" value="dCache_1"/>
</dbReference>
<evidence type="ECO:0000256" key="6">
    <source>
        <dbReference type="ARBA" id="ARBA00022679"/>
    </source>
</evidence>
<dbReference type="GO" id="GO:0046872">
    <property type="term" value="F:metal ion binding"/>
    <property type="evidence" value="ECO:0007669"/>
    <property type="project" value="UniProtKB-KW"/>
</dbReference>
<dbReference type="GO" id="GO:0000160">
    <property type="term" value="P:phosphorelay signal transduction system"/>
    <property type="evidence" value="ECO:0007669"/>
    <property type="project" value="UniProtKB-KW"/>
</dbReference>
<keyword evidence="14" id="KW-0902">Two-component regulatory system</keyword>
<evidence type="ECO:0000256" key="9">
    <source>
        <dbReference type="ARBA" id="ARBA00022741"/>
    </source>
</evidence>
<dbReference type="GO" id="GO:0004673">
    <property type="term" value="F:protein histidine kinase activity"/>
    <property type="evidence" value="ECO:0007669"/>
    <property type="project" value="UniProtKB-EC"/>
</dbReference>
<dbReference type="InterPro" id="IPR036890">
    <property type="entry name" value="HATPase_C_sf"/>
</dbReference>
<comment type="similarity">
    <text evidence="3">Belongs to the hemerythrin family.</text>
</comment>
<dbReference type="SMART" id="SM00387">
    <property type="entry name" value="HATPase_c"/>
    <property type="match status" value="1"/>
</dbReference>
<evidence type="ECO:0000256" key="1">
    <source>
        <dbReference type="ARBA" id="ARBA00000085"/>
    </source>
</evidence>
<evidence type="ECO:0000256" key="2">
    <source>
        <dbReference type="ARBA" id="ARBA00004651"/>
    </source>
</evidence>
<evidence type="ECO:0000256" key="11">
    <source>
        <dbReference type="ARBA" id="ARBA00022840"/>
    </source>
</evidence>
<dbReference type="InterPro" id="IPR035938">
    <property type="entry name" value="Hemerythrin-like_sf"/>
</dbReference>
<dbReference type="CDD" id="cd12915">
    <property type="entry name" value="PDC2_DGC_like"/>
    <property type="match status" value="1"/>
</dbReference>
<dbReference type="InterPro" id="IPR003594">
    <property type="entry name" value="HATPase_dom"/>
</dbReference>
<dbReference type="CDD" id="cd12107">
    <property type="entry name" value="Hemerythrin"/>
    <property type="match status" value="1"/>
</dbReference>
<evidence type="ECO:0000256" key="15">
    <source>
        <dbReference type="ARBA" id="ARBA00023136"/>
    </source>
</evidence>
<dbReference type="SUPFAM" id="SSF55874">
    <property type="entry name" value="ATPase domain of HSP90 chaperone/DNA topoisomerase II/histidine kinase"/>
    <property type="match status" value="1"/>
</dbReference>
<keyword evidence="12 16" id="KW-1133">Transmembrane helix</keyword>
<feature type="domain" description="Histidine kinase" evidence="17">
    <location>
        <begin position="627"/>
        <end position="873"/>
    </location>
</feature>
<dbReference type="Pfam" id="PF01814">
    <property type="entry name" value="Hemerythrin"/>
    <property type="match status" value="1"/>
</dbReference>
<evidence type="ECO:0000256" key="16">
    <source>
        <dbReference type="SAM" id="Phobius"/>
    </source>
</evidence>
<organism evidence="18 19">
    <name type="scientific">Paramagnetospirillum kuznetsovii</name>
    <dbReference type="NCBI Taxonomy" id="2053833"/>
    <lineage>
        <taxon>Bacteria</taxon>
        <taxon>Pseudomonadati</taxon>
        <taxon>Pseudomonadota</taxon>
        <taxon>Alphaproteobacteria</taxon>
        <taxon>Rhodospirillales</taxon>
        <taxon>Magnetospirillaceae</taxon>
        <taxon>Paramagnetospirillum</taxon>
    </lineage>
</organism>
<evidence type="ECO:0000256" key="10">
    <source>
        <dbReference type="ARBA" id="ARBA00022777"/>
    </source>
</evidence>
<keyword evidence="8" id="KW-0479">Metal-binding</keyword>
<keyword evidence="7 16" id="KW-0812">Transmembrane</keyword>
<accession>A0A364NYM8</accession>
<evidence type="ECO:0000256" key="13">
    <source>
        <dbReference type="ARBA" id="ARBA00023004"/>
    </source>
</evidence>
<evidence type="ECO:0000313" key="19">
    <source>
        <dbReference type="Proteomes" id="UP000251075"/>
    </source>
</evidence>
<dbReference type="Pfam" id="PF02518">
    <property type="entry name" value="HATPase_c"/>
    <property type="match status" value="1"/>
</dbReference>
<comment type="catalytic activity">
    <reaction evidence="1">
        <text>ATP + protein L-histidine = ADP + protein N-phospho-L-histidine.</text>
        <dbReference type="EC" id="2.7.13.3"/>
    </reaction>
</comment>
<dbReference type="Proteomes" id="UP000251075">
    <property type="component" value="Unassembled WGS sequence"/>
</dbReference>
<evidence type="ECO:0000256" key="12">
    <source>
        <dbReference type="ARBA" id="ARBA00022989"/>
    </source>
</evidence>
<dbReference type="PANTHER" id="PTHR43065">
    <property type="entry name" value="SENSOR HISTIDINE KINASE"/>
    <property type="match status" value="1"/>
</dbReference>
<feature type="transmembrane region" description="Helical" evidence="16">
    <location>
        <begin position="161"/>
        <end position="184"/>
    </location>
</feature>
<dbReference type="OrthoDB" id="9796100at2"/>
<keyword evidence="5" id="KW-1003">Cell membrane</keyword>
<comment type="subcellular location">
    <subcellularLocation>
        <location evidence="2">Cell membrane</location>
        <topology evidence="2">Multi-pass membrane protein</topology>
    </subcellularLocation>
</comment>
<dbReference type="InterPro" id="IPR005467">
    <property type="entry name" value="His_kinase_dom"/>
</dbReference>
<keyword evidence="19" id="KW-1185">Reference proteome</keyword>
<evidence type="ECO:0000256" key="3">
    <source>
        <dbReference type="ARBA" id="ARBA00010587"/>
    </source>
</evidence>
<dbReference type="NCBIfam" id="NF033749">
    <property type="entry name" value="bact_hemeryth"/>
    <property type="match status" value="1"/>
</dbReference>
<dbReference type="PRINTS" id="PR00344">
    <property type="entry name" value="BCTRLSENSOR"/>
</dbReference>
<dbReference type="GO" id="GO:0005886">
    <property type="term" value="C:plasma membrane"/>
    <property type="evidence" value="ECO:0007669"/>
    <property type="project" value="UniProtKB-SubCell"/>
</dbReference>
<evidence type="ECO:0000259" key="17">
    <source>
        <dbReference type="PROSITE" id="PS50109"/>
    </source>
</evidence>
<dbReference type="InterPro" id="IPR012312">
    <property type="entry name" value="Hemerythrin-like"/>
</dbReference>
<dbReference type="GO" id="GO:0005524">
    <property type="term" value="F:ATP binding"/>
    <property type="evidence" value="ECO:0007669"/>
    <property type="project" value="UniProtKB-KW"/>
</dbReference>
<dbReference type="Gene3D" id="3.30.450.20">
    <property type="entry name" value="PAS domain"/>
    <property type="match status" value="3"/>
</dbReference>
<gene>
    <name evidence="18" type="ORF">CU669_08485</name>
</gene>
<dbReference type="EC" id="2.7.13.3" evidence="4"/>
<dbReference type="SUPFAM" id="SSF47188">
    <property type="entry name" value="Hemerythrin-like"/>
    <property type="match status" value="1"/>
</dbReference>
<proteinExistence type="inferred from homology"/>
<evidence type="ECO:0000256" key="5">
    <source>
        <dbReference type="ARBA" id="ARBA00022475"/>
    </source>
</evidence>
<dbReference type="InterPro" id="IPR004358">
    <property type="entry name" value="Sig_transdc_His_kin-like_C"/>
</dbReference>
<dbReference type="Pfam" id="PF02743">
    <property type="entry name" value="dCache_1"/>
    <property type="match status" value="1"/>
</dbReference>
<keyword evidence="9" id="KW-0547">Nucleotide-binding</keyword>
<dbReference type="PANTHER" id="PTHR43065:SF46">
    <property type="entry name" value="C4-DICARBOXYLATE TRANSPORT SENSOR PROTEIN DCTB"/>
    <property type="match status" value="1"/>
</dbReference>
<dbReference type="Gene3D" id="1.20.120.50">
    <property type="entry name" value="Hemerythrin-like"/>
    <property type="match status" value="1"/>
</dbReference>
<feature type="transmembrane region" description="Helical" evidence="16">
    <location>
        <begin position="447"/>
        <end position="466"/>
    </location>
</feature>
<protein>
    <recommendedName>
        <fullName evidence="4">histidine kinase</fullName>
        <ecNumber evidence="4">2.7.13.3</ecNumber>
    </recommendedName>
</protein>
<reference evidence="18 19" key="1">
    <citation type="submission" date="2017-11" db="EMBL/GenBank/DDBJ databases">
        <title>Draft genome sequence of magnetotactic bacterium Magnetospirillum kuznetsovii LBB-42.</title>
        <authorList>
            <person name="Grouzdev D.S."/>
            <person name="Rysina M.S."/>
            <person name="Baslerov R.V."/>
            <person name="Koziaeva V."/>
        </authorList>
    </citation>
    <scope>NUCLEOTIDE SEQUENCE [LARGE SCALE GENOMIC DNA]</scope>
    <source>
        <strain evidence="18 19">LBB-42</strain>
    </source>
</reference>
<sequence length="882" mass="96588">MMALLQWAPRYSVHIPEIDVEHQALFGVLNDLWAATERGSDKQAIVAAIHRVSETMRNHLRHEESLLEQWGYPRFNEHVLEHQKLLLQLDTLVASAVSNDKREMEINELDFISNWLCAHIENSDKDYARFVAEKEGGGEIAKSSPSWRQRIAASVTLSRSVMAALILITMAVDIIVVGLLSYGLNATRNLQEREIRATVESTALLLDHNISESVSKIDLVLHEVEDWLEHGHSVNGRIEAREANKFLDNRKSWLSGLANFRVTDEHGTILYSSGTSSPESTSISDRDHFIVHRENKRSGLFVSNPILTRIGHEWGISLSRRYNNPDGSFAGIISATIPIDYFNNLLSAANLGPNGVALLRDGDTGLITRYPASLSPSQQIGTKVFSDELGQAIASGDRARSFHTQHTGDGIERLNAYRRLSAAPFHLVVGMGTDDYLARWRSDVAKAVVIVAAFLLLSAGSVWLLWRLFGLTKKANNSAQLVREIAKSKQQLSEAHRIARLGFIELNTISGIYSLGEGTQDMLGIDPTLKSGSEEDVFSNVTSDDRAQLVGLLSGKSGSCFDLELRIGVRTLHVLGEVNSEPTAPAMIVMTLQDITDRIIAEQERAAMIERIAESDRMEALGTLAGGIAHEINTPTQYVTDNIAFMNDGISSLLDLAESVKAVKSMEGDLVGVKKNLDSLDLDFLKAELPAAAAQAQDGTLRISKIVQAIKEFSYPSSKLPHPIDLNHLIDVVATVTRNQWKYVADLEFDLDPDLPKISAIEGEINQVLVNLLVNATHAIAELGSSSLGRIEVKTQSLGDGVELTVRDSGAGIEPENLKQIFELFFTTKAPGQGTGQGLAITKAIIHRHGGQITAESEPGSGACFRIRLPLEIPAASFEDAV</sequence>
<comment type="caution">
    <text evidence="18">The sequence shown here is derived from an EMBL/GenBank/DDBJ whole genome shotgun (WGS) entry which is preliminary data.</text>
</comment>
<evidence type="ECO:0000256" key="8">
    <source>
        <dbReference type="ARBA" id="ARBA00022723"/>
    </source>
</evidence>
<keyword evidence="6" id="KW-0808">Transferase</keyword>
<dbReference type="EMBL" id="PGTO01000005">
    <property type="protein sequence ID" value="RAU22166.1"/>
    <property type="molecule type" value="Genomic_DNA"/>
</dbReference>
<keyword evidence="10" id="KW-0418">Kinase</keyword>
<evidence type="ECO:0000256" key="7">
    <source>
        <dbReference type="ARBA" id="ARBA00022692"/>
    </source>
</evidence>
<evidence type="ECO:0000313" key="18">
    <source>
        <dbReference type="EMBL" id="RAU22166.1"/>
    </source>
</evidence>
<evidence type="ECO:0000256" key="14">
    <source>
        <dbReference type="ARBA" id="ARBA00023012"/>
    </source>
</evidence>
<dbReference type="InterPro" id="IPR012827">
    <property type="entry name" value="Hemerythrin_metal-bd"/>
</dbReference>
<dbReference type="Gene3D" id="1.10.287.130">
    <property type="match status" value="1"/>
</dbReference>
<evidence type="ECO:0000256" key="4">
    <source>
        <dbReference type="ARBA" id="ARBA00012438"/>
    </source>
</evidence>
<dbReference type="CDD" id="cd12914">
    <property type="entry name" value="PDC1_DGC_like"/>
    <property type="match status" value="1"/>
</dbReference>